<keyword evidence="2" id="KW-0472">Membrane</keyword>
<dbReference type="AlphaFoldDB" id="A0A897N3M0"/>
<dbReference type="Pfam" id="PF23601">
    <property type="entry name" value="CdpA_C"/>
    <property type="match status" value="1"/>
</dbReference>
<evidence type="ECO:0000256" key="1">
    <source>
        <dbReference type="SAM" id="MobiDB-lite"/>
    </source>
</evidence>
<evidence type="ECO:0000313" key="5">
    <source>
        <dbReference type="EMBL" id="QSG07081.1"/>
    </source>
</evidence>
<feature type="transmembrane region" description="Helical" evidence="2">
    <location>
        <begin position="60"/>
        <end position="80"/>
    </location>
</feature>
<organism evidence="5 6">
    <name type="scientific">Halapricum desulfuricans</name>
    <dbReference type="NCBI Taxonomy" id="2841257"/>
    <lineage>
        <taxon>Archaea</taxon>
        <taxon>Methanobacteriati</taxon>
        <taxon>Methanobacteriota</taxon>
        <taxon>Stenosarchaea group</taxon>
        <taxon>Halobacteria</taxon>
        <taxon>Halobacteriales</taxon>
        <taxon>Haloarculaceae</taxon>
        <taxon>Halapricum</taxon>
    </lineage>
</organism>
<feature type="domain" description="Cell division protein A N-terminal" evidence="3">
    <location>
        <begin position="2"/>
        <end position="153"/>
    </location>
</feature>
<keyword evidence="2" id="KW-0812">Transmembrane</keyword>
<accession>A0A897N3M0</accession>
<feature type="compositionally biased region" description="Polar residues" evidence="1">
    <location>
        <begin position="193"/>
        <end position="204"/>
    </location>
</feature>
<proteinExistence type="predicted"/>
<feature type="transmembrane region" description="Helical" evidence="2">
    <location>
        <begin position="20"/>
        <end position="40"/>
    </location>
</feature>
<dbReference type="Proteomes" id="UP000663525">
    <property type="component" value="Chromosome"/>
</dbReference>
<feature type="transmembrane region" description="Helical" evidence="2">
    <location>
        <begin position="87"/>
        <end position="107"/>
    </location>
</feature>
<dbReference type="EMBL" id="CP064787">
    <property type="protein sequence ID" value="QSG07081.1"/>
    <property type="molecule type" value="Genomic_DNA"/>
</dbReference>
<evidence type="ECO:0000313" key="6">
    <source>
        <dbReference type="Proteomes" id="UP000663525"/>
    </source>
</evidence>
<dbReference type="InterPro" id="IPR055564">
    <property type="entry name" value="CdpA_C"/>
</dbReference>
<gene>
    <name evidence="5" type="ORF">HSR121_2761</name>
</gene>
<sequence length="273" mass="28395">MTSLTDVYEERGAVVSSRRLYLGVGLFVAGAALVVAGIVVATTGLSEALGLGLYEAREVAGILAGVGAPAAMLGGFVVLPASQSTRAAAVIGSSVAVFGVALFAHAYPDQWLGAADPSATLTLATTLVYVAGLLTTAWCLFLAVATFETRKQPGGTARMEVTEEGRIRLIEESTPEQGLGGIGFFGSTPDGEVQTQTNRPQSGQPAGDGAGAATADDAFLDSVTVRGQPDRYCGNCEQFSYVRTDDGIAPYCGHDGRYMDDMEPCEHWDSNVR</sequence>
<dbReference type="Pfam" id="PF23600">
    <property type="entry name" value="CdpA_N"/>
    <property type="match status" value="1"/>
</dbReference>
<feature type="transmembrane region" description="Helical" evidence="2">
    <location>
        <begin position="127"/>
        <end position="147"/>
    </location>
</feature>
<feature type="domain" description="Cell division protein A C-terminal" evidence="4">
    <location>
        <begin position="230"/>
        <end position="271"/>
    </location>
</feature>
<evidence type="ECO:0000259" key="3">
    <source>
        <dbReference type="Pfam" id="PF23600"/>
    </source>
</evidence>
<dbReference type="RefSeq" id="WP_229113543.1">
    <property type="nucleotide sequence ID" value="NZ_CP064787.1"/>
</dbReference>
<dbReference type="GeneID" id="68856301"/>
<evidence type="ECO:0000259" key="4">
    <source>
        <dbReference type="Pfam" id="PF23601"/>
    </source>
</evidence>
<feature type="region of interest" description="Disordered" evidence="1">
    <location>
        <begin position="187"/>
        <end position="213"/>
    </location>
</feature>
<dbReference type="InterPro" id="IPR055563">
    <property type="entry name" value="CdpA_N"/>
</dbReference>
<reference evidence="5" key="1">
    <citation type="submission" date="2020-11" db="EMBL/GenBank/DDBJ databases">
        <title>Carbohydrate-dependent, anaerobic sulfur respiration: A novel catabolism in halophilic archaea.</title>
        <authorList>
            <person name="Sorokin D.Y."/>
            <person name="Messina E."/>
            <person name="Smedile F."/>
            <person name="La Cono V."/>
            <person name="Hallsworth J.E."/>
            <person name="Yakimov M.M."/>
        </authorList>
    </citation>
    <scope>NUCLEOTIDE SEQUENCE</scope>
    <source>
        <strain evidence="5">HSR12-1</strain>
    </source>
</reference>
<name>A0A897N3M0_9EURY</name>
<keyword evidence="2" id="KW-1133">Transmembrane helix</keyword>
<evidence type="ECO:0000256" key="2">
    <source>
        <dbReference type="SAM" id="Phobius"/>
    </source>
</evidence>
<protein>
    <submittedName>
        <fullName evidence="5">Putative membrane protein</fullName>
    </submittedName>
</protein>